<keyword evidence="6" id="KW-0119">Carbohydrate metabolism</keyword>
<dbReference type="EC" id="3.2.1.-" evidence="9"/>
<evidence type="ECO:0000256" key="10">
    <source>
        <dbReference type="SAM" id="MobiDB-lite"/>
    </source>
</evidence>
<feature type="chain" id="PRO_5025585433" description="Glucanase" evidence="11">
    <location>
        <begin position="18"/>
        <end position="450"/>
    </location>
</feature>
<evidence type="ECO:0000256" key="5">
    <source>
        <dbReference type="ARBA" id="ARBA00023001"/>
    </source>
</evidence>
<protein>
    <recommendedName>
        <fullName evidence="9">Glucanase</fullName>
        <ecNumber evidence="9">3.2.1.-</ecNumber>
    </recommendedName>
</protein>
<evidence type="ECO:0000256" key="3">
    <source>
        <dbReference type="ARBA" id="ARBA00022729"/>
    </source>
</evidence>
<proteinExistence type="inferred from homology"/>
<dbReference type="FunFam" id="2.70.100.10:FF:000001">
    <property type="entry name" value="Glucanase"/>
    <property type="match status" value="1"/>
</dbReference>
<keyword evidence="5 9" id="KW-0136">Cellulose degradation</keyword>
<name>A0A6A6NZ42_9PEZI</name>
<dbReference type="Proteomes" id="UP000799766">
    <property type="component" value="Unassembled WGS sequence"/>
</dbReference>
<comment type="catalytic activity">
    <reaction evidence="1">
        <text>Hydrolysis of (1-&gt;4)-beta-D-glucosidic linkages in cellulose and cellotetraose, releasing cellobiose from the non-reducing ends of the chains.</text>
        <dbReference type="EC" id="3.2.1.91"/>
    </reaction>
</comment>
<sequence length="450" mass="48623">MYQRVALFSALAALARAQQAGDQQDETHPSLTWQDCSGGSCSDVSGTVVLDSNWRWTHIIDGYENCYEGNEWNTTACPDGATCAENCAIEGADYSGTYGVTTSGGELTINLVTEHEYGTNIGARVYLMEDDSNYQMFNLIGKEFTFDVDVSNVPCGVNGALYFVEMPQDGGMGVNGNNAGAAYGTGYCDAQCPHDIKFIDGEANVEGWEPSEGDENAGTGQYGTCCQEMDIWEANSMGAAYTPHTCTTEGLYRCEGAECSDVDGDRYGGVCDKDGCDYSHYRLGDREYYGPGGTSVDTNEPFTVVTQFLGSGSDLTEIRRKYVQGGQVIENSVVNVEGVEAYDSITDQFCEDYKEAFGDPNEFAELGGLSGMGASLARGHVLVMSIWVDFYAHMLWLDSSYPTDADPEQPGIARGDCPTDSGVPEDVIANQPDSNVKFSNIKFGDIDSTY</sequence>
<dbReference type="Pfam" id="PF00840">
    <property type="entry name" value="Glyco_hydro_7"/>
    <property type="match status" value="1"/>
</dbReference>
<accession>A0A6A6NZ42</accession>
<dbReference type="SUPFAM" id="SSF49899">
    <property type="entry name" value="Concanavalin A-like lectins/glucanases"/>
    <property type="match status" value="1"/>
</dbReference>
<evidence type="ECO:0000256" key="1">
    <source>
        <dbReference type="ARBA" id="ARBA00001641"/>
    </source>
</evidence>
<dbReference type="AlphaFoldDB" id="A0A6A6NZ42"/>
<dbReference type="OrthoDB" id="412382at2759"/>
<dbReference type="EMBL" id="MU001682">
    <property type="protein sequence ID" value="KAF2456966.1"/>
    <property type="molecule type" value="Genomic_DNA"/>
</dbReference>
<dbReference type="CDD" id="cd07999">
    <property type="entry name" value="GH7_CBH_EG"/>
    <property type="match status" value="1"/>
</dbReference>
<keyword evidence="3 11" id="KW-0732">Signal</keyword>
<comment type="similarity">
    <text evidence="2 9">Belongs to the glycosyl hydrolase 7 (cellulase C) family.</text>
</comment>
<evidence type="ECO:0000256" key="4">
    <source>
        <dbReference type="ARBA" id="ARBA00022801"/>
    </source>
</evidence>
<evidence type="ECO:0000256" key="9">
    <source>
        <dbReference type="RuleBase" id="RU361164"/>
    </source>
</evidence>
<dbReference type="InterPro" id="IPR037019">
    <property type="entry name" value="Glyco_hydro_7_sf"/>
</dbReference>
<evidence type="ECO:0000256" key="2">
    <source>
        <dbReference type="ARBA" id="ARBA00006044"/>
    </source>
</evidence>
<keyword evidence="4 9" id="KW-0378">Hydrolase</keyword>
<organism evidence="12 13">
    <name type="scientific">Lineolata rhizophorae</name>
    <dbReference type="NCBI Taxonomy" id="578093"/>
    <lineage>
        <taxon>Eukaryota</taxon>
        <taxon>Fungi</taxon>
        <taxon>Dikarya</taxon>
        <taxon>Ascomycota</taxon>
        <taxon>Pezizomycotina</taxon>
        <taxon>Dothideomycetes</taxon>
        <taxon>Dothideomycetes incertae sedis</taxon>
        <taxon>Lineolatales</taxon>
        <taxon>Lineolataceae</taxon>
        <taxon>Lineolata</taxon>
    </lineage>
</organism>
<dbReference type="PANTHER" id="PTHR33753:SF2">
    <property type="entry name" value="GLYCOSIDE HYDROLASE FAMILY 7 PROTEIN"/>
    <property type="match status" value="1"/>
</dbReference>
<evidence type="ECO:0000256" key="7">
    <source>
        <dbReference type="ARBA" id="ARBA00023295"/>
    </source>
</evidence>
<feature type="region of interest" description="Disordered" evidence="10">
    <location>
        <begin position="405"/>
        <end position="431"/>
    </location>
</feature>
<evidence type="ECO:0000313" key="12">
    <source>
        <dbReference type="EMBL" id="KAF2456966.1"/>
    </source>
</evidence>
<keyword evidence="7 9" id="KW-0326">Glycosidase</keyword>
<dbReference type="PRINTS" id="PR00734">
    <property type="entry name" value="GLHYDRLASE7"/>
</dbReference>
<reference evidence="12" key="1">
    <citation type="journal article" date="2020" name="Stud. Mycol.">
        <title>101 Dothideomycetes genomes: a test case for predicting lifestyles and emergence of pathogens.</title>
        <authorList>
            <person name="Haridas S."/>
            <person name="Albert R."/>
            <person name="Binder M."/>
            <person name="Bloem J."/>
            <person name="Labutti K."/>
            <person name="Salamov A."/>
            <person name="Andreopoulos B."/>
            <person name="Baker S."/>
            <person name="Barry K."/>
            <person name="Bills G."/>
            <person name="Bluhm B."/>
            <person name="Cannon C."/>
            <person name="Castanera R."/>
            <person name="Culley D."/>
            <person name="Daum C."/>
            <person name="Ezra D."/>
            <person name="Gonzalez J."/>
            <person name="Henrissat B."/>
            <person name="Kuo A."/>
            <person name="Liang C."/>
            <person name="Lipzen A."/>
            <person name="Lutzoni F."/>
            <person name="Magnuson J."/>
            <person name="Mondo S."/>
            <person name="Nolan M."/>
            <person name="Ohm R."/>
            <person name="Pangilinan J."/>
            <person name="Park H.-J."/>
            <person name="Ramirez L."/>
            <person name="Alfaro M."/>
            <person name="Sun H."/>
            <person name="Tritt A."/>
            <person name="Yoshinaga Y."/>
            <person name="Zwiers L.-H."/>
            <person name="Turgeon B."/>
            <person name="Goodwin S."/>
            <person name="Spatafora J."/>
            <person name="Crous P."/>
            <person name="Grigoriev I."/>
        </authorList>
    </citation>
    <scope>NUCLEOTIDE SEQUENCE</scope>
    <source>
        <strain evidence="12">ATCC 16933</strain>
    </source>
</reference>
<dbReference type="Gene3D" id="2.70.100.10">
    <property type="entry name" value="Glycoside hydrolase, family 7, domain"/>
    <property type="match status" value="1"/>
</dbReference>
<dbReference type="InterPro" id="IPR001722">
    <property type="entry name" value="Glyco_hydro_7"/>
</dbReference>
<dbReference type="PANTHER" id="PTHR33753">
    <property type="entry name" value="1,4-BETA-D-GLUCAN CELLOBIOHYDROLASE B"/>
    <property type="match status" value="1"/>
</dbReference>
<evidence type="ECO:0000313" key="13">
    <source>
        <dbReference type="Proteomes" id="UP000799766"/>
    </source>
</evidence>
<dbReference type="GO" id="GO:0030245">
    <property type="term" value="P:cellulose catabolic process"/>
    <property type="evidence" value="ECO:0007669"/>
    <property type="project" value="UniProtKB-KW"/>
</dbReference>
<evidence type="ECO:0000256" key="6">
    <source>
        <dbReference type="ARBA" id="ARBA00023277"/>
    </source>
</evidence>
<dbReference type="GO" id="GO:0016162">
    <property type="term" value="F:cellulose 1,4-beta-cellobiosidase activity"/>
    <property type="evidence" value="ECO:0007669"/>
    <property type="project" value="UniProtKB-EC"/>
</dbReference>
<keyword evidence="13" id="KW-1185">Reference proteome</keyword>
<evidence type="ECO:0000256" key="11">
    <source>
        <dbReference type="SAM" id="SignalP"/>
    </source>
</evidence>
<feature type="signal peptide" evidence="11">
    <location>
        <begin position="1"/>
        <end position="17"/>
    </location>
</feature>
<dbReference type="InterPro" id="IPR013320">
    <property type="entry name" value="ConA-like_dom_sf"/>
</dbReference>
<keyword evidence="8 9" id="KW-0624">Polysaccharide degradation</keyword>
<gene>
    <name evidence="12" type="ORF">BDY21DRAFT_287268</name>
</gene>
<evidence type="ECO:0000256" key="8">
    <source>
        <dbReference type="ARBA" id="ARBA00023326"/>
    </source>
</evidence>